<dbReference type="CDD" id="cd02440">
    <property type="entry name" value="AdoMet_MTases"/>
    <property type="match status" value="1"/>
</dbReference>
<gene>
    <name evidence="2" type="primary">tehB</name>
    <name evidence="2" type="ordered locus">Curi_c17060</name>
</gene>
<proteinExistence type="predicted"/>
<feature type="domain" description="Tellurite resistance methyltransferase TehB-like" evidence="1">
    <location>
        <begin position="21"/>
        <end position="107"/>
    </location>
</feature>
<keyword evidence="2" id="KW-0489">Methyltransferase</keyword>
<name>K0AY52_GOTA9</name>
<dbReference type="SUPFAM" id="SSF53335">
    <property type="entry name" value="S-adenosyl-L-methionine-dependent methyltransferases"/>
    <property type="match status" value="1"/>
</dbReference>
<dbReference type="Proteomes" id="UP000006094">
    <property type="component" value="Chromosome"/>
</dbReference>
<dbReference type="GO" id="GO:0032259">
    <property type="term" value="P:methylation"/>
    <property type="evidence" value="ECO:0007669"/>
    <property type="project" value="UniProtKB-KW"/>
</dbReference>
<keyword evidence="3" id="KW-1185">Reference proteome</keyword>
<dbReference type="KEGG" id="cad:Curi_c17060"/>
<evidence type="ECO:0000313" key="2">
    <source>
        <dbReference type="EMBL" id="AFS78713.1"/>
    </source>
</evidence>
<dbReference type="InterPro" id="IPR029063">
    <property type="entry name" value="SAM-dependent_MTases_sf"/>
</dbReference>
<evidence type="ECO:0000313" key="3">
    <source>
        <dbReference type="Proteomes" id="UP000006094"/>
    </source>
</evidence>
<keyword evidence="2" id="KW-0808">Transferase</keyword>
<dbReference type="GO" id="GO:0008168">
    <property type="term" value="F:methyltransferase activity"/>
    <property type="evidence" value="ECO:0007669"/>
    <property type="project" value="UniProtKB-KW"/>
</dbReference>
<dbReference type="Pfam" id="PF03848">
    <property type="entry name" value="TehB"/>
    <property type="match status" value="1"/>
</dbReference>
<reference evidence="2 3" key="1">
    <citation type="journal article" date="2012" name="PLoS ONE">
        <title>The purine-utilizing bacterium Clostridium acidurici 9a: a genome-guided metabolic reconsideration.</title>
        <authorList>
            <person name="Hartwich K."/>
            <person name="Poehlein A."/>
            <person name="Daniel R."/>
        </authorList>
    </citation>
    <scope>NUCLEOTIDE SEQUENCE [LARGE SCALE GENOMIC DNA]</scope>
    <source>
        <strain evidence="3">ATCC 7906 / DSM 604 / BCRC 14475 / CIP 104303 / KCTC 5404 / NCIMB 10678 / 9a</strain>
    </source>
</reference>
<accession>K0AY52</accession>
<protein>
    <submittedName>
        <fullName evidence="2">Tellurite methyltransferase TehB</fullName>
    </submittedName>
</protein>
<dbReference type="OrthoDB" id="9772751at2"/>
<dbReference type="EMBL" id="CP003326">
    <property type="protein sequence ID" value="AFS78713.1"/>
    <property type="molecule type" value="Genomic_DNA"/>
</dbReference>
<dbReference type="Gene3D" id="3.40.50.150">
    <property type="entry name" value="Vaccinia Virus protein VP39"/>
    <property type="match status" value="1"/>
</dbReference>
<dbReference type="eggNOG" id="COG2227">
    <property type="taxonomic scope" value="Bacteria"/>
</dbReference>
<dbReference type="InterPro" id="IPR015985">
    <property type="entry name" value="TehB-like_dom"/>
</dbReference>
<dbReference type="STRING" id="1128398.Curi_c17060"/>
<evidence type="ECO:0000259" key="1">
    <source>
        <dbReference type="Pfam" id="PF03848"/>
    </source>
</evidence>
<dbReference type="HOGENOM" id="CLU_056435_5_3_9"/>
<dbReference type="RefSeq" id="WP_014967849.1">
    <property type="nucleotide sequence ID" value="NC_018664.1"/>
</dbReference>
<dbReference type="AlphaFoldDB" id="K0AY52"/>
<sequence>MKDESNREHWSEKYRQRDNELKEPSFYIKNNISFLNKGSLLDLACGDGRNAIFLSKYGFDVTGVDFSEEAIKRLLYFSELNHVSINTKIFDLDNISEITRLGKFDNIIISCFKPTLEMFKILPQLLNKNGIIILCSFNFRQAEEKEFPRKYCLEENEFINVSDELILIKYDHLIEERGYLDGYIFKLK</sequence>
<organism evidence="2 3">
    <name type="scientific">Gottschalkia acidurici (strain ATCC 7906 / DSM 604 / BCRC 14475 / CIP 104303 / KCTC 5404 / NCIMB 10678 / 9a)</name>
    <name type="common">Clostridium acidurici</name>
    <dbReference type="NCBI Taxonomy" id="1128398"/>
    <lineage>
        <taxon>Bacteria</taxon>
        <taxon>Bacillati</taxon>
        <taxon>Bacillota</taxon>
        <taxon>Tissierellia</taxon>
        <taxon>Tissierellales</taxon>
        <taxon>Gottschalkiaceae</taxon>
        <taxon>Gottschalkia</taxon>
    </lineage>
</organism>